<dbReference type="PANTHER" id="PTHR10791:SF57">
    <property type="entry name" value="BIDIRECTIONAL SUGAR TRANSPORTER SWEET2A"/>
    <property type="match status" value="1"/>
</dbReference>
<protein>
    <submittedName>
        <fullName evidence="2">Uncharacterized protein</fullName>
    </submittedName>
</protein>
<accession>A0AAV0H9T5</accession>
<dbReference type="InterPro" id="IPR047664">
    <property type="entry name" value="SWEET"/>
</dbReference>
<keyword evidence="1" id="KW-0472">Membrane</keyword>
<dbReference type="GO" id="GO:0016020">
    <property type="term" value="C:membrane"/>
    <property type="evidence" value="ECO:0007669"/>
    <property type="project" value="TreeGrafter"/>
</dbReference>
<dbReference type="PANTHER" id="PTHR10791">
    <property type="entry name" value="RAG1-ACTIVATING PROTEIN 1"/>
    <property type="match status" value="1"/>
</dbReference>
<evidence type="ECO:0000313" key="2">
    <source>
        <dbReference type="EMBL" id="CAI0381962.1"/>
    </source>
</evidence>
<dbReference type="EMBL" id="CAMGYJ010000002">
    <property type="protein sequence ID" value="CAI0381962.1"/>
    <property type="molecule type" value="Genomic_DNA"/>
</dbReference>
<dbReference type="Proteomes" id="UP001154282">
    <property type="component" value="Unassembled WGS sequence"/>
</dbReference>
<name>A0AAV0H9T5_9ROSI</name>
<organism evidence="2 3">
    <name type="scientific">Linum tenue</name>
    <dbReference type="NCBI Taxonomy" id="586396"/>
    <lineage>
        <taxon>Eukaryota</taxon>
        <taxon>Viridiplantae</taxon>
        <taxon>Streptophyta</taxon>
        <taxon>Embryophyta</taxon>
        <taxon>Tracheophyta</taxon>
        <taxon>Spermatophyta</taxon>
        <taxon>Magnoliopsida</taxon>
        <taxon>eudicotyledons</taxon>
        <taxon>Gunneridae</taxon>
        <taxon>Pentapetalae</taxon>
        <taxon>rosids</taxon>
        <taxon>fabids</taxon>
        <taxon>Malpighiales</taxon>
        <taxon>Linaceae</taxon>
        <taxon>Linum</taxon>
    </lineage>
</organism>
<keyword evidence="3" id="KW-1185">Reference proteome</keyword>
<gene>
    <name evidence="2" type="ORF">LITE_LOCUS3370</name>
</gene>
<reference evidence="2" key="1">
    <citation type="submission" date="2022-08" db="EMBL/GenBank/DDBJ databases">
        <authorList>
            <person name="Gutierrez-Valencia J."/>
        </authorList>
    </citation>
    <scope>NUCLEOTIDE SEQUENCE</scope>
</reference>
<dbReference type="AlphaFoldDB" id="A0AAV0H9T5"/>
<proteinExistence type="predicted"/>
<comment type="caution">
    <text evidence="2">The sequence shown here is derived from an EMBL/GenBank/DDBJ whole genome shotgun (WGS) entry which is preliminary data.</text>
</comment>
<sequence>MSGMVILARLSSIYSVCSESAGVAGKAFLLLLPSSSSRSSDELELQWFPTFEFWSGLKMSVLLVRVFALFASIAFVSLRFLDSHTRQLSIGYISVFSLIFMFASPVFIIVPNGIGTILGVVQLALYYHYSSKCDESSRESLLVYA</sequence>
<dbReference type="GO" id="GO:0051119">
    <property type="term" value="F:sugar transmembrane transporter activity"/>
    <property type="evidence" value="ECO:0007669"/>
    <property type="project" value="InterPro"/>
</dbReference>
<keyword evidence="1" id="KW-1133">Transmembrane helix</keyword>
<feature type="transmembrane region" description="Helical" evidence="1">
    <location>
        <begin position="90"/>
        <end position="110"/>
    </location>
</feature>
<feature type="transmembrane region" description="Helical" evidence="1">
    <location>
        <begin position="53"/>
        <end position="78"/>
    </location>
</feature>
<evidence type="ECO:0000313" key="3">
    <source>
        <dbReference type="Proteomes" id="UP001154282"/>
    </source>
</evidence>
<keyword evidence="1" id="KW-0812">Transmembrane</keyword>
<evidence type="ECO:0000256" key="1">
    <source>
        <dbReference type="SAM" id="Phobius"/>
    </source>
</evidence>